<evidence type="ECO:0000313" key="8">
    <source>
        <dbReference type="Proteomes" id="UP000823613"/>
    </source>
</evidence>
<comment type="caution">
    <text evidence="7">The sequence shown here is derived from an EMBL/GenBank/DDBJ whole genome shotgun (WGS) entry which is preliminary data.</text>
</comment>
<dbReference type="InterPro" id="IPR006102">
    <property type="entry name" value="Ig-like_GH2"/>
</dbReference>
<comment type="similarity">
    <text evidence="1">Belongs to the glycosyl hydrolase 2 family.</text>
</comment>
<gene>
    <name evidence="7" type="ORF">IAC58_03355</name>
</gene>
<name>A0A9D9DI11_9BACL</name>
<dbReference type="Gene3D" id="2.60.40.10">
    <property type="entry name" value="Immunoglobulins"/>
    <property type="match status" value="1"/>
</dbReference>
<evidence type="ECO:0000259" key="5">
    <source>
        <dbReference type="Pfam" id="PF02836"/>
    </source>
</evidence>
<dbReference type="Proteomes" id="UP000823613">
    <property type="component" value="Unassembled WGS sequence"/>
</dbReference>
<evidence type="ECO:0000256" key="2">
    <source>
        <dbReference type="ARBA" id="ARBA00022801"/>
    </source>
</evidence>
<protein>
    <submittedName>
        <fullName evidence="7">Glycoside hydrolase family 2</fullName>
    </submittedName>
</protein>
<dbReference type="SUPFAM" id="SSF49785">
    <property type="entry name" value="Galactose-binding domain-like"/>
    <property type="match status" value="1"/>
</dbReference>
<evidence type="ECO:0000313" key="7">
    <source>
        <dbReference type="EMBL" id="MBO8427571.1"/>
    </source>
</evidence>
<dbReference type="InterPro" id="IPR036156">
    <property type="entry name" value="Beta-gal/glucu_dom_sf"/>
</dbReference>
<feature type="domain" description="Glycosyl hydrolases family 2 sugar binding" evidence="6">
    <location>
        <begin position="23"/>
        <end position="175"/>
    </location>
</feature>
<dbReference type="Gene3D" id="2.60.120.260">
    <property type="entry name" value="Galactose-binding domain-like"/>
    <property type="match status" value="1"/>
</dbReference>
<organism evidence="7 8">
    <name type="scientific">Candidatus Onthovivens merdipullorum</name>
    <dbReference type="NCBI Taxonomy" id="2840889"/>
    <lineage>
        <taxon>Bacteria</taxon>
        <taxon>Bacillati</taxon>
        <taxon>Bacillota</taxon>
        <taxon>Bacilli</taxon>
        <taxon>Bacillales</taxon>
        <taxon>Candidatus Onthovivens</taxon>
    </lineage>
</organism>
<dbReference type="InterPro" id="IPR006104">
    <property type="entry name" value="Glyco_hydro_2_N"/>
</dbReference>
<dbReference type="Gene3D" id="3.20.20.80">
    <property type="entry name" value="Glycosidases"/>
    <property type="match status" value="1"/>
</dbReference>
<dbReference type="PANTHER" id="PTHR42732:SF2">
    <property type="entry name" value="BETA-MANNOSIDASE"/>
    <property type="match status" value="1"/>
</dbReference>
<dbReference type="InterPro" id="IPR006103">
    <property type="entry name" value="Glyco_hydro_2_cat"/>
</dbReference>
<dbReference type="Pfam" id="PF00703">
    <property type="entry name" value="Glyco_hydro_2"/>
    <property type="match status" value="1"/>
</dbReference>
<accession>A0A9D9DI11</accession>
<dbReference type="InterPro" id="IPR051913">
    <property type="entry name" value="GH2_Domain-Containing"/>
</dbReference>
<dbReference type="InterPro" id="IPR017853">
    <property type="entry name" value="GH"/>
</dbReference>
<dbReference type="SUPFAM" id="SSF49303">
    <property type="entry name" value="beta-Galactosidase/glucuronidase domain"/>
    <property type="match status" value="1"/>
</dbReference>
<evidence type="ECO:0000259" key="6">
    <source>
        <dbReference type="Pfam" id="PF02837"/>
    </source>
</evidence>
<dbReference type="InterPro" id="IPR008979">
    <property type="entry name" value="Galactose-bd-like_sf"/>
</dbReference>
<dbReference type="Pfam" id="PF02836">
    <property type="entry name" value="Glyco_hydro_2_C"/>
    <property type="match status" value="1"/>
</dbReference>
<dbReference type="AlphaFoldDB" id="A0A9D9DI11"/>
<dbReference type="GO" id="GO:0005975">
    <property type="term" value="P:carbohydrate metabolic process"/>
    <property type="evidence" value="ECO:0007669"/>
    <property type="project" value="InterPro"/>
</dbReference>
<proteinExistence type="inferred from homology"/>
<reference evidence="7" key="2">
    <citation type="journal article" date="2021" name="PeerJ">
        <title>Extensive microbial diversity within the chicken gut microbiome revealed by metagenomics and culture.</title>
        <authorList>
            <person name="Gilroy R."/>
            <person name="Ravi A."/>
            <person name="Getino M."/>
            <person name="Pursley I."/>
            <person name="Horton D.L."/>
            <person name="Alikhan N.F."/>
            <person name="Baker D."/>
            <person name="Gharbi K."/>
            <person name="Hall N."/>
            <person name="Watson M."/>
            <person name="Adriaenssens E.M."/>
            <person name="Foster-Nyarko E."/>
            <person name="Jarju S."/>
            <person name="Secka A."/>
            <person name="Antonio M."/>
            <person name="Oren A."/>
            <person name="Chaudhuri R.R."/>
            <person name="La Ragione R."/>
            <person name="Hildebrand F."/>
            <person name="Pallen M.J."/>
        </authorList>
    </citation>
    <scope>NUCLEOTIDE SEQUENCE</scope>
    <source>
        <strain evidence="7">11159</strain>
    </source>
</reference>
<keyword evidence="3" id="KW-0326">Glycosidase</keyword>
<evidence type="ECO:0000256" key="1">
    <source>
        <dbReference type="ARBA" id="ARBA00007401"/>
    </source>
</evidence>
<dbReference type="SUPFAM" id="SSF51445">
    <property type="entry name" value="(Trans)glycosidases"/>
    <property type="match status" value="1"/>
</dbReference>
<dbReference type="PANTHER" id="PTHR42732">
    <property type="entry name" value="BETA-GALACTOSIDASE"/>
    <property type="match status" value="1"/>
</dbReference>
<keyword evidence="2 7" id="KW-0378">Hydrolase</keyword>
<evidence type="ECO:0000259" key="4">
    <source>
        <dbReference type="Pfam" id="PF00703"/>
    </source>
</evidence>
<feature type="domain" description="Glycoside hydrolase family 2 catalytic" evidence="5">
    <location>
        <begin position="285"/>
        <end position="586"/>
    </location>
</feature>
<dbReference type="InterPro" id="IPR013783">
    <property type="entry name" value="Ig-like_fold"/>
</dbReference>
<dbReference type="GO" id="GO:0004553">
    <property type="term" value="F:hydrolase activity, hydrolyzing O-glycosyl compounds"/>
    <property type="evidence" value="ECO:0007669"/>
    <property type="project" value="InterPro"/>
</dbReference>
<reference evidence="7" key="1">
    <citation type="submission" date="2020-10" db="EMBL/GenBank/DDBJ databases">
        <authorList>
            <person name="Gilroy R."/>
        </authorList>
    </citation>
    <scope>NUCLEOTIDE SEQUENCE</scope>
    <source>
        <strain evidence="7">11159</strain>
    </source>
</reference>
<sequence length="588" mass="69433">MKHTLSYHKNHPNPQVFRQDYELLNGKWDFAFDEQEKGMIEGWYKDFTKARTILVPYPYQTEASGIGKNEHSDVIWYHKTITLNRLSSHLLLHFLGVDYECKLFINGKYIASHKGAYDSFNIDIAPFVKLGNNDITLMVIDRQNIDQIRGKQTWKKEPFECFYKETSGVWKDVYLEYLNEFYINTFKFYPSFAGNFVNLELFLNSFASLKNIKLNVKILFDKKEIYSNGFKINNEKSSLKLKLNKEDIHPWSTDSPSLYDVILTLYVDDEKIDEITTYFGFNEIKIKDRHVFLNDIDTYFKLILDQGYFPKTYYTGSEDEFIKDLTLIKECGFNGLRKHQKIESPLFYYYCDTLGLLLWQEMPSPHAYSFEMIKNARREILNQIDDHFNSPSIVAYVIFNESWGVNEIAKDKEESSEVTSMYHLVKDYIKDTRLLISNDGWEHTLSDILSFHNYEETYDKIFNLYKESIDLINKKDYLNVKANETKYMFAKEFKVNEDAPLMLTEFGGIAYAKDKDKGWGYGDSVKDEKEYLKKLSSLMEAIYDLKEIRGYCLTQLSDVEQEVNGLFDFNRKPKVDIKEIKKLNDKFH</sequence>
<dbReference type="EMBL" id="JADIMY010000071">
    <property type="protein sequence ID" value="MBO8427571.1"/>
    <property type="molecule type" value="Genomic_DNA"/>
</dbReference>
<feature type="domain" description="Glycoside hydrolase family 2 immunoglobulin-like beta-sandwich" evidence="4">
    <location>
        <begin position="182"/>
        <end position="281"/>
    </location>
</feature>
<evidence type="ECO:0000256" key="3">
    <source>
        <dbReference type="ARBA" id="ARBA00023295"/>
    </source>
</evidence>
<dbReference type="Pfam" id="PF02837">
    <property type="entry name" value="Glyco_hydro_2_N"/>
    <property type="match status" value="1"/>
</dbReference>